<comment type="caution">
    <text evidence="2">The sequence shown here is derived from an EMBL/GenBank/DDBJ whole genome shotgun (WGS) entry which is preliminary data.</text>
</comment>
<evidence type="ECO:0000313" key="3">
    <source>
        <dbReference type="Proteomes" id="UP000245992"/>
    </source>
</evidence>
<reference evidence="2 3" key="1">
    <citation type="submission" date="2013-12" db="EMBL/GenBank/DDBJ databases">
        <title>Annotated genome of Streptomyces scopuliridis.</title>
        <authorList>
            <person name="Olson J.B."/>
        </authorList>
    </citation>
    <scope>NUCLEOTIDE SEQUENCE [LARGE SCALE GENOMIC DNA]</scope>
    <source>
        <strain evidence="2 3">RB72</strain>
    </source>
</reference>
<name>A0A2T7T780_9ACTN</name>
<dbReference type="AlphaFoldDB" id="A0A2T7T780"/>
<protein>
    <submittedName>
        <fullName evidence="2">Uncharacterized protein</fullName>
    </submittedName>
</protein>
<dbReference type="EMBL" id="AZSP01000162">
    <property type="protein sequence ID" value="PVE10945.1"/>
    <property type="molecule type" value="Genomic_DNA"/>
</dbReference>
<gene>
    <name evidence="2" type="ORF">Y717_21135</name>
</gene>
<sequence>MSVPATEVADGDGSGSTGRGGRARFIRIPVYDRYISYIPHGFVVNWSGNGGTLAELVRRIHAAGFDTLLKHRKPG</sequence>
<feature type="region of interest" description="Disordered" evidence="1">
    <location>
        <begin position="1"/>
        <end position="21"/>
    </location>
</feature>
<dbReference type="RefSeq" id="WP_030352737.1">
    <property type="nucleotide sequence ID" value="NZ_AZSP01000162.1"/>
</dbReference>
<keyword evidence="3" id="KW-1185">Reference proteome</keyword>
<organism evidence="2 3">
    <name type="scientific">Streptomyces scopuliridis RB72</name>
    <dbReference type="NCBI Taxonomy" id="1440053"/>
    <lineage>
        <taxon>Bacteria</taxon>
        <taxon>Bacillati</taxon>
        <taxon>Actinomycetota</taxon>
        <taxon>Actinomycetes</taxon>
        <taxon>Kitasatosporales</taxon>
        <taxon>Streptomycetaceae</taxon>
        <taxon>Streptomyces</taxon>
    </lineage>
</organism>
<accession>A0A2T7T780</accession>
<evidence type="ECO:0000313" key="2">
    <source>
        <dbReference type="EMBL" id="PVE10945.1"/>
    </source>
</evidence>
<dbReference type="Proteomes" id="UP000245992">
    <property type="component" value="Unassembled WGS sequence"/>
</dbReference>
<dbReference type="OrthoDB" id="5487146at2"/>
<proteinExistence type="predicted"/>
<evidence type="ECO:0000256" key="1">
    <source>
        <dbReference type="SAM" id="MobiDB-lite"/>
    </source>
</evidence>